<evidence type="ECO:0000313" key="2">
    <source>
        <dbReference type="Proteomes" id="UP000182771"/>
    </source>
</evidence>
<accession>A0A1H2QSX2</accession>
<organism evidence="1 2">
    <name type="scientific">Capnocytophaga granulosa</name>
    <dbReference type="NCBI Taxonomy" id="45242"/>
    <lineage>
        <taxon>Bacteria</taxon>
        <taxon>Pseudomonadati</taxon>
        <taxon>Bacteroidota</taxon>
        <taxon>Flavobacteriia</taxon>
        <taxon>Flavobacteriales</taxon>
        <taxon>Flavobacteriaceae</taxon>
        <taxon>Capnocytophaga</taxon>
    </lineage>
</organism>
<protein>
    <submittedName>
        <fullName evidence="1">Uncharacterized protein</fullName>
    </submittedName>
</protein>
<dbReference type="EMBL" id="FNND01000001">
    <property type="protein sequence ID" value="SDW10008.1"/>
    <property type="molecule type" value="Genomic_DNA"/>
</dbReference>
<reference evidence="1 2" key="1">
    <citation type="submission" date="2016-10" db="EMBL/GenBank/DDBJ databases">
        <authorList>
            <person name="Varghese N."/>
            <person name="Submissions S."/>
        </authorList>
    </citation>
    <scope>NUCLEOTIDE SEQUENCE [LARGE SCALE GENOMIC DNA]</scope>
    <source>
        <strain evidence="1 2">DSM 11449</strain>
    </source>
</reference>
<dbReference type="Proteomes" id="UP000182771">
    <property type="component" value="Unassembled WGS sequence"/>
</dbReference>
<gene>
    <name evidence="1" type="ORF">SAMN05444420_101242</name>
</gene>
<evidence type="ECO:0000313" key="1">
    <source>
        <dbReference type="EMBL" id="SDW10008.1"/>
    </source>
</evidence>
<dbReference type="AlphaFoldDB" id="A0A1H2QSX2"/>
<name>A0A1H2QSX2_9FLAO</name>
<proteinExistence type="predicted"/>
<comment type="caution">
    <text evidence="1">The sequence shown here is derived from an EMBL/GenBank/DDBJ whole genome shotgun (WGS) entry which is preliminary data.</text>
</comment>
<sequence>MKFFVVLLLLISDMVLMVKCQLQNIEVLR</sequence>
<keyword evidence="2" id="KW-1185">Reference proteome</keyword>